<keyword evidence="2" id="KW-1185">Reference proteome</keyword>
<sequence>MAFDHHDAAIIPFNDTTCQTTLENGTKCSQQHCHHVEDVCELSDEDSFRTRYCGGCRMQLFHSLRAKTEEMRQEKIKKAKETGKDYFTATGFKSGTGDWQYEHVNSSQTFWDRNKPVTEEIIQACGDRWIKNRHE</sequence>
<comment type="caution">
    <text evidence="1">The sequence shown here is derived from an EMBL/GenBank/DDBJ whole genome shotgun (WGS) entry which is preliminary data.</text>
</comment>
<evidence type="ECO:0000313" key="1">
    <source>
        <dbReference type="EMBL" id="CAB3987809.1"/>
    </source>
</evidence>
<dbReference type="EMBL" id="CACRXK020001238">
    <property type="protein sequence ID" value="CAB3987809.1"/>
    <property type="molecule type" value="Genomic_DNA"/>
</dbReference>
<dbReference type="Proteomes" id="UP001152795">
    <property type="component" value="Unassembled WGS sequence"/>
</dbReference>
<name>A0A6S7GES9_PARCT</name>
<evidence type="ECO:0000313" key="2">
    <source>
        <dbReference type="Proteomes" id="UP001152795"/>
    </source>
</evidence>
<protein>
    <submittedName>
        <fullName evidence="1">Uncharacterized protein</fullName>
    </submittedName>
</protein>
<gene>
    <name evidence="1" type="ORF">PACLA_8A025968</name>
</gene>
<dbReference type="AlphaFoldDB" id="A0A6S7GES9"/>
<proteinExistence type="predicted"/>
<accession>A0A6S7GES9</accession>
<organism evidence="1 2">
    <name type="scientific">Paramuricea clavata</name>
    <name type="common">Red gorgonian</name>
    <name type="synonym">Violescent sea-whip</name>
    <dbReference type="NCBI Taxonomy" id="317549"/>
    <lineage>
        <taxon>Eukaryota</taxon>
        <taxon>Metazoa</taxon>
        <taxon>Cnidaria</taxon>
        <taxon>Anthozoa</taxon>
        <taxon>Octocorallia</taxon>
        <taxon>Malacalcyonacea</taxon>
        <taxon>Plexauridae</taxon>
        <taxon>Paramuricea</taxon>
    </lineage>
</organism>
<reference evidence="1" key="1">
    <citation type="submission" date="2020-04" db="EMBL/GenBank/DDBJ databases">
        <authorList>
            <person name="Alioto T."/>
            <person name="Alioto T."/>
            <person name="Gomez Garrido J."/>
        </authorList>
    </citation>
    <scope>NUCLEOTIDE SEQUENCE</scope>
    <source>
        <strain evidence="1">A484AB</strain>
    </source>
</reference>